<evidence type="ECO:0000313" key="2">
    <source>
        <dbReference type="EMBL" id="KAF6751212.1"/>
    </source>
</evidence>
<dbReference type="EMBL" id="JACGCI010000052">
    <property type="protein sequence ID" value="KAF6751212.1"/>
    <property type="molecule type" value="Genomic_DNA"/>
</dbReference>
<feature type="region of interest" description="Disordered" evidence="1">
    <location>
        <begin position="786"/>
        <end position="808"/>
    </location>
</feature>
<feature type="compositionally biased region" description="Basic and acidic residues" evidence="1">
    <location>
        <begin position="936"/>
        <end position="946"/>
    </location>
</feature>
<organism evidence="2 3">
    <name type="scientific">Ephemerocybe angulata</name>
    <dbReference type="NCBI Taxonomy" id="980116"/>
    <lineage>
        <taxon>Eukaryota</taxon>
        <taxon>Fungi</taxon>
        <taxon>Dikarya</taxon>
        <taxon>Basidiomycota</taxon>
        <taxon>Agaricomycotina</taxon>
        <taxon>Agaricomycetes</taxon>
        <taxon>Agaricomycetidae</taxon>
        <taxon>Agaricales</taxon>
        <taxon>Agaricineae</taxon>
        <taxon>Psathyrellaceae</taxon>
        <taxon>Ephemerocybe</taxon>
    </lineage>
</organism>
<accession>A0A8H6HRV4</accession>
<proteinExistence type="predicted"/>
<comment type="caution">
    <text evidence="2">The sequence shown here is derived from an EMBL/GenBank/DDBJ whole genome shotgun (WGS) entry which is preliminary data.</text>
</comment>
<feature type="compositionally biased region" description="Low complexity" evidence="1">
    <location>
        <begin position="947"/>
        <end position="962"/>
    </location>
</feature>
<keyword evidence="3" id="KW-1185">Reference proteome</keyword>
<reference evidence="2 3" key="1">
    <citation type="submission" date="2020-07" db="EMBL/GenBank/DDBJ databases">
        <title>Comparative genomics of pyrophilous fungi reveals a link between fire events and developmental genes.</title>
        <authorList>
            <consortium name="DOE Joint Genome Institute"/>
            <person name="Steindorff A.S."/>
            <person name="Carver A."/>
            <person name="Calhoun S."/>
            <person name="Stillman K."/>
            <person name="Liu H."/>
            <person name="Lipzen A."/>
            <person name="Pangilinan J."/>
            <person name="Labutti K."/>
            <person name="Bruns T.D."/>
            <person name="Grigoriev I.V."/>
        </authorList>
    </citation>
    <scope>NUCLEOTIDE SEQUENCE [LARGE SCALE GENOMIC DNA]</scope>
    <source>
        <strain evidence="2 3">CBS 144469</strain>
    </source>
</reference>
<dbReference type="AlphaFoldDB" id="A0A8H6HRV4"/>
<gene>
    <name evidence="2" type="ORF">DFP72DRAFT_851144</name>
</gene>
<feature type="compositionally biased region" description="Polar residues" evidence="1">
    <location>
        <begin position="1098"/>
        <end position="1107"/>
    </location>
</feature>
<feature type="region of interest" description="Disordered" evidence="1">
    <location>
        <begin position="905"/>
        <end position="967"/>
    </location>
</feature>
<name>A0A8H6HRV4_9AGAR</name>
<sequence>MSSTEVPITTTSPTRATITIPSEGFKATFEALRALPLESLVNKAIETYKILMGRTVLTKRRMRRAKAEYDAKRSNDTLWLAPLIPAGIEAGTLNPGHECSEVMNLWDQYDIARAEHDSTVATWDNARVTLEELLVALDHFAKTSFILDMESKLTRISGGQGYDLHYNQLQHTRIMVLIWHGPEPGTTSYSSTFTSDDGTQSVSMIVGRSAGGPKKSFLTLRAWDTAANCDYSSLTERLEAIGSDWRRLGALFSRWRRPECASRWEEGKMFLVAGAALPRSALRSLPRYVAVLGKSAITLERITAWLRRSGSLTKAIHYQGAYHHCPHDSPEGCYAEAPLLAKLLVKCHMVFDLSLSLRSTRCFRTLVNGIVRETATVTPTLSPSRPWDTLRSLSLDFESEKSEDWAEPIDPGQSIFTLLPPVSALHLRLPNRASMVAATDESVYGRIHLSDIQLHQLRTFLITWDWWNIRVFTLLRSCINADILALGFNCSKVLKEPTLERTLLELRLSPITLHCVRTLSLRGMDVSILDYLITPAITRFEFVVDSPNDFPEHLFQCSASGVALHSVLSKLPHLKHLVLVNAIDNDTFSSFPVRGMRDDQFTALNYLDLHEMPSDYDPTELLEYLGTRKGTQTSARRYGVAVPVGTRHLASSYPCVSFSSITQLSVARHLGTRFGCHLNYSCVTYNTTGNGPTQEEIEWIPFRPVTVRACTCVSPQASIPRPVLIGERVCKCGVGRRIRLDSDPITVGAHRCYSRLTTKLDFQQRQTSTHSHQPIPSQYEVQSNRRVLDRNKGDGGRRTWKEPRGRDKGWVTEVPQGILSAAEAVCASTVWGLYKEEIWEIPVSERHSIGSLKERATLQAGSLNLHPPFHDSLRRLFVRINPTRSFWFPAPAMPLERGRHRPTRTLPRALAQNKPPVSVRFAGSDLDSDSVLSNRADQKEGDKEAEASSAAESASSASASASGALETRGVGRRGYEIGAPVVTATGRQFVIQGGARPAFEFVPTPAPTATSLGNEHPLRGADGGVRAHRNTHAPGPDPPSHTSTRASAPASDEDHDTGPDPIRLHACPPERDHPSMYHEDQSDRIHLRARLLRPRLLSSSDDCQNNARPRAVYDSQDD</sequence>
<feature type="region of interest" description="Disordered" evidence="1">
    <location>
        <begin position="1001"/>
        <end position="1118"/>
    </location>
</feature>
<dbReference type="Proteomes" id="UP000521943">
    <property type="component" value="Unassembled WGS sequence"/>
</dbReference>
<evidence type="ECO:0000256" key="1">
    <source>
        <dbReference type="SAM" id="MobiDB-lite"/>
    </source>
</evidence>
<evidence type="ECO:0000313" key="3">
    <source>
        <dbReference type="Proteomes" id="UP000521943"/>
    </source>
</evidence>
<protein>
    <submittedName>
        <fullName evidence="2">Uncharacterized protein</fullName>
    </submittedName>
</protein>
<feature type="compositionally biased region" description="Basic and acidic residues" evidence="1">
    <location>
        <begin position="1068"/>
        <end position="1086"/>
    </location>
</feature>